<name>A0ABY6MZR3_9ALTE</name>
<keyword evidence="2" id="KW-0238">DNA-binding</keyword>
<keyword evidence="6" id="KW-1185">Reference proteome</keyword>
<dbReference type="InterPro" id="IPR032687">
    <property type="entry name" value="AraC-type_N"/>
</dbReference>
<reference evidence="5" key="1">
    <citation type="submission" date="2022-06" db="EMBL/GenBank/DDBJ databases">
        <title>Alkalimarinus sp. nov., isolated from gut of a Alitta virens.</title>
        <authorList>
            <person name="Yang A.I."/>
            <person name="Shin N.-R."/>
        </authorList>
    </citation>
    <scope>NUCLEOTIDE SEQUENCE</scope>
    <source>
        <strain evidence="5">A2M4</strain>
    </source>
</reference>
<dbReference type="InterPro" id="IPR009057">
    <property type="entry name" value="Homeodomain-like_sf"/>
</dbReference>
<gene>
    <name evidence="5" type="ORF">NKI27_14855</name>
</gene>
<evidence type="ECO:0000313" key="6">
    <source>
        <dbReference type="Proteomes" id="UP001163739"/>
    </source>
</evidence>
<organism evidence="5 6">
    <name type="scientific">Alkalimarinus alittae</name>
    <dbReference type="NCBI Taxonomy" id="2961619"/>
    <lineage>
        <taxon>Bacteria</taxon>
        <taxon>Pseudomonadati</taxon>
        <taxon>Pseudomonadota</taxon>
        <taxon>Gammaproteobacteria</taxon>
        <taxon>Alteromonadales</taxon>
        <taxon>Alteromonadaceae</taxon>
        <taxon>Alkalimarinus</taxon>
    </lineage>
</organism>
<evidence type="ECO:0000256" key="1">
    <source>
        <dbReference type="ARBA" id="ARBA00023015"/>
    </source>
</evidence>
<dbReference type="Pfam" id="PF12833">
    <property type="entry name" value="HTH_18"/>
    <property type="match status" value="1"/>
</dbReference>
<evidence type="ECO:0000256" key="3">
    <source>
        <dbReference type="ARBA" id="ARBA00023163"/>
    </source>
</evidence>
<evidence type="ECO:0000259" key="4">
    <source>
        <dbReference type="PROSITE" id="PS01124"/>
    </source>
</evidence>
<dbReference type="PANTHER" id="PTHR47894:SF1">
    <property type="entry name" value="HTH-TYPE TRANSCRIPTIONAL REGULATOR VQSM"/>
    <property type="match status" value="1"/>
</dbReference>
<dbReference type="PROSITE" id="PS01124">
    <property type="entry name" value="HTH_ARAC_FAMILY_2"/>
    <property type="match status" value="1"/>
</dbReference>
<dbReference type="PANTHER" id="PTHR47894">
    <property type="entry name" value="HTH-TYPE TRANSCRIPTIONAL REGULATOR GADX"/>
    <property type="match status" value="1"/>
</dbReference>
<dbReference type="Gene3D" id="1.10.10.60">
    <property type="entry name" value="Homeodomain-like"/>
    <property type="match status" value="1"/>
</dbReference>
<protein>
    <submittedName>
        <fullName evidence="5">AraC family transcriptional regulator</fullName>
    </submittedName>
</protein>
<proteinExistence type="predicted"/>
<sequence length="346" mass="39542">MQDALTYDVPLVSTRYAERFLKFLKTKRISEEVITAHSASAKSLMTKPDSYLSVNQVIPLLETAQWLLNDEQAAFEFGQQLDLGSHGLFGYMLISRENHSQLIETVVKHLSVSLPLFDMEVLHIGNDVSVRLHDTWDLGPAKSFIAKVYMGSIYAVSSAICREMRFDCQFESDKSRAEWEGLAPNTEWTFNSKYNQVTFPRLRQVEHRQTESPEKRKVVYSLAQNQHIAKSKELGLNDDKYGHYAAKVREHILKAPGHTSIERSAERLSMSSRYLRQQLAEENTSFREISNDVRLGYADLYLRETPMPLCEIANKLGFGDQASFTRAYRSWTGKTPGETRKASKLS</sequence>
<dbReference type="SMART" id="SM00342">
    <property type="entry name" value="HTH_ARAC"/>
    <property type="match status" value="1"/>
</dbReference>
<keyword evidence="1" id="KW-0805">Transcription regulation</keyword>
<keyword evidence="3" id="KW-0804">Transcription</keyword>
<dbReference type="Pfam" id="PF12625">
    <property type="entry name" value="Arabinose_bd"/>
    <property type="match status" value="1"/>
</dbReference>
<dbReference type="SUPFAM" id="SSF46689">
    <property type="entry name" value="Homeodomain-like"/>
    <property type="match status" value="1"/>
</dbReference>
<evidence type="ECO:0000256" key="2">
    <source>
        <dbReference type="ARBA" id="ARBA00023125"/>
    </source>
</evidence>
<dbReference type="Proteomes" id="UP001163739">
    <property type="component" value="Chromosome"/>
</dbReference>
<dbReference type="RefSeq" id="WP_265046822.1">
    <property type="nucleotide sequence ID" value="NZ_CP100390.1"/>
</dbReference>
<evidence type="ECO:0000313" key="5">
    <source>
        <dbReference type="EMBL" id="UZE95333.1"/>
    </source>
</evidence>
<accession>A0ABY6MZR3</accession>
<feature type="domain" description="HTH araC/xylS-type" evidence="4">
    <location>
        <begin position="242"/>
        <end position="342"/>
    </location>
</feature>
<dbReference type="InterPro" id="IPR018060">
    <property type="entry name" value="HTH_AraC"/>
</dbReference>
<dbReference type="EMBL" id="CP100390">
    <property type="protein sequence ID" value="UZE95333.1"/>
    <property type="molecule type" value="Genomic_DNA"/>
</dbReference>